<keyword evidence="3" id="KW-0560">Oxidoreductase</keyword>
<evidence type="ECO:0000313" key="4">
    <source>
        <dbReference type="Proteomes" id="UP000237230"/>
    </source>
</evidence>
<dbReference type="InterPro" id="IPR007138">
    <property type="entry name" value="ABM_dom"/>
</dbReference>
<dbReference type="EMBL" id="MINH01000021">
    <property type="protein sequence ID" value="POG05049.1"/>
    <property type="molecule type" value="Genomic_DNA"/>
</dbReference>
<dbReference type="AlphaFoldDB" id="A0A2S3WUM1"/>
<evidence type="ECO:0000259" key="2">
    <source>
        <dbReference type="Pfam" id="PF03992"/>
    </source>
</evidence>
<feature type="transmembrane region" description="Helical" evidence="1">
    <location>
        <begin position="135"/>
        <end position="156"/>
    </location>
</feature>
<keyword evidence="3" id="KW-0503">Monooxygenase</keyword>
<feature type="transmembrane region" description="Helical" evidence="1">
    <location>
        <begin position="168"/>
        <end position="188"/>
    </location>
</feature>
<gene>
    <name evidence="3" type="ORF">BGP84_19340</name>
</gene>
<dbReference type="Gene3D" id="3.30.70.100">
    <property type="match status" value="1"/>
</dbReference>
<comment type="caution">
    <text evidence="3">The sequence shown here is derived from an EMBL/GenBank/DDBJ whole genome shotgun (WGS) entry which is preliminary data.</text>
</comment>
<evidence type="ECO:0000256" key="1">
    <source>
        <dbReference type="SAM" id="Phobius"/>
    </source>
</evidence>
<dbReference type="SUPFAM" id="SSF54909">
    <property type="entry name" value="Dimeric alpha+beta barrel"/>
    <property type="match status" value="1"/>
</dbReference>
<feature type="domain" description="ABM" evidence="2">
    <location>
        <begin position="22"/>
        <end position="95"/>
    </location>
</feature>
<dbReference type="Proteomes" id="UP000237230">
    <property type="component" value="Unassembled WGS sequence"/>
</dbReference>
<reference evidence="3 4" key="1">
    <citation type="submission" date="2016-08" db="EMBL/GenBank/DDBJ databases">
        <authorList>
            <person name="Seilhamer J.J."/>
        </authorList>
    </citation>
    <scope>NUCLEOTIDE SEQUENCE [LARGE SCALE GENOMIC DNA]</scope>
    <source>
        <strain evidence="3 4">KH-21-114</strain>
    </source>
</reference>
<reference evidence="3 4" key="2">
    <citation type="submission" date="2018-03" db="EMBL/GenBank/DDBJ databases">
        <title>Draft genome of Pseudomonas putida strain KH-21-114.</title>
        <authorList>
            <person name="Yoshizawa S."/>
            <person name="Khan N.H."/>
            <person name="Nishimura M."/>
            <person name="Chiura H.X."/>
            <person name="Ogura Y."/>
            <person name="Hayashi T."/>
            <person name="Kogure K."/>
        </authorList>
    </citation>
    <scope>NUCLEOTIDE SEQUENCE [LARGE SCALE GENOMIC DNA]</scope>
    <source>
        <strain evidence="3 4">KH-21-114</strain>
    </source>
</reference>
<dbReference type="Pfam" id="PF03992">
    <property type="entry name" value="ABM"/>
    <property type="match status" value="1"/>
</dbReference>
<keyword evidence="1" id="KW-0812">Transmembrane</keyword>
<protein>
    <submittedName>
        <fullName evidence="3">Antibiotic biosynthesis monooxygenase</fullName>
    </submittedName>
</protein>
<keyword evidence="1" id="KW-0472">Membrane</keyword>
<proteinExistence type="predicted"/>
<dbReference type="GO" id="GO:0004497">
    <property type="term" value="F:monooxygenase activity"/>
    <property type="evidence" value="ECO:0007669"/>
    <property type="project" value="UniProtKB-KW"/>
</dbReference>
<keyword evidence="1" id="KW-1133">Transmembrane helix</keyword>
<dbReference type="InterPro" id="IPR011008">
    <property type="entry name" value="Dimeric_a/b-barrel"/>
</dbReference>
<sequence length="198" mass="22130">MRASSSQGTPMNTALQDNRNVVTLVIQHKARAESLAAYEAWLKRTVSAARRQPGHLDVNVIRPDEGGLHFTTVVRFADASLLQAWVNSAERQALVNEVLPLLEGGDHTQVHDDPEFWFTPPSVNAAQPPRWKQALLTYLVICPMTMVIPQLLAPLFTRFPQLGGPVSGNLIVNLFVILPVVFYIMPWVTRRCANWLRG</sequence>
<dbReference type="PANTHER" id="PTHR40057:SF1">
    <property type="entry name" value="SLR1162 PROTEIN"/>
    <property type="match status" value="1"/>
</dbReference>
<dbReference type="PANTHER" id="PTHR40057">
    <property type="entry name" value="SLR1162 PROTEIN"/>
    <property type="match status" value="1"/>
</dbReference>
<organism evidence="3 4">
    <name type="scientific">Pseudomonas putida</name>
    <name type="common">Arthrobacter siderocapsulatus</name>
    <dbReference type="NCBI Taxonomy" id="303"/>
    <lineage>
        <taxon>Bacteria</taxon>
        <taxon>Pseudomonadati</taxon>
        <taxon>Pseudomonadota</taxon>
        <taxon>Gammaproteobacteria</taxon>
        <taxon>Pseudomonadales</taxon>
        <taxon>Pseudomonadaceae</taxon>
        <taxon>Pseudomonas</taxon>
    </lineage>
</organism>
<accession>A0A2S3WUM1</accession>
<name>A0A2S3WUM1_PSEPU</name>
<evidence type="ECO:0000313" key="3">
    <source>
        <dbReference type="EMBL" id="POG05049.1"/>
    </source>
</evidence>
<dbReference type="InterPro" id="IPR038762">
    <property type="entry name" value="ABM_predict"/>
</dbReference>